<accession>A0A2V0P4D4</accession>
<dbReference type="GO" id="GO:0003993">
    <property type="term" value="F:acid phosphatase activity"/>
    <property type="evidence" value="ECO:0007669"/>
    <property type="project" value="TreeGrafter"/>
</dbReference>
<dbReference type="InParanoid" id="A0A2V0P4D4"/>
<sequence>MGTEGPAAAVPRIIAFDLDGTMWWPEMYMLTGGAPFRRDAQGAVYDSRGERVRLLHDTLEIFQQLAADPAFEDTEIAYVSRTEYPEWAVPCLKLFHVPVPDGGRSHYAHIADGARRPLTLHDMGRHSEIYPGSKLTHFRRIAKDSGVDFSDMLFFDNENWNCREVSQLGVVCVHTPRGMTNAVWREGLAKFAAARGGSAAAAVPAARGQAEGGGKGKRR</sequence>
<dbReference type="PANTHER" id="PTHR17901:SF14">
    <property type="entry name" value="MAGNESIUM-DEPENDENT PHOSPHATASE 1"/>
    <property type="match status" value="1"/>
</dbReference>
<dbReference type="SFLD" id="SFLDG01131">
    <property type="entry name" value="C1.5.2:_MDP_Like"/>
    <property type="match status" value="1"/>
</dbReference>
<dbReference type="InterPro" id="IPR023214">
    <property type="entry name" value="HAD_sf"/>
</dbReference>
<dbReference type="Gene3D" id="3.40.50.1000">
    <property type="entry name" value="HAD superfamily/HAD-like"/>
    <property type="match status" value="1"/>
</dbReference>
<dbReference type="OrthoDB" id="2865258at2759"/>
<dbReference type="InterPro" id="IPR036412">
    <property type="entry name" value="HAD-like_sf"/>
</dbReference>
<dbReference type="SUPFAM" id="SSF56784">
    <property type="entry name" value="HAD-like"/>
    <property type="match status" value="1"/>
</dbReference>
<dbReference type="NCBIfam" id="TIGR01685">
    <property type="entry name" value="MDP-1"/>
    <property type="match status" value="1"/>
</dbReference>
<dbReference type="SFLD" id="SFLDS00003">
    <property type="entry name" value="Haloacid_Dehalogenase"/>
    <property type="match status" value="1"/>
</dbReference>
<dbReference type="Proteomes" id="UP000247498">
    <property type="component" value="Unassembled WGS sequence"/>
</dbReference>
<protein>
    <recommendedName>
        <fullName evidence="3">Magnesium-dependent phosphatase-1</fullName>
    </recommendedName>
</protein>
<dbReference type="InterPro" id="IPR010036">
    <property type="entry name" value="MDP_1_eu_arc"/>
</dbReference>
<dbReference type="STRING" id="307507.A0A2V0P4D4"/>
<dbReference type="AlphaFoldDB" id="A0A2V0P4D4"/>
<evidence type="ECO:0000313" key="1">
    <source>
        <dbReference type="EMBL" id="GBF91945.1"/>
    </source>
</evidence>
<dbReference type="EMBL" id="BDRX01000028">
    <property type="protein sequence ID" value="GBF91945.1"/>
    <property type="molecule type" value="Genomic_DNA"/>
</dbReference>
<proteinExistence type="predicted"/>
<evidence type="ECO:0008006" key="3">
    <source>
        <dbReference type="Google" id="ProtNLM"/>
    </source>
</evidence>
<name>A0A2V0P4D4_9CHLO</name>
<comment type="caution">
    <text evidence="1">The sequence shown here is derived from an EMBL/GenBank/DDBJ whole genome shotgun (WGS) entry which is preliminary data.</text>
</comment>
<reference evidence="1 2" key="1">
    <citation type="journal article" date="2018" name="Sci. Rep.">
        <title>Raphidocelis subcapitata (=Pseudokirchneriella subcapitata) provides an insight into genome evolution and environmental adaptations in the Sphaeropleales.</title>
        <authorList>
            <person name="Suzuki S."/>
            <person name="Yamaguchi H."/>
            <person name="Nakajima N."/>
            <person name="Kawachi M."/>
        </authorList>
    </citation>
    <scope>NUCLEOTIDE SEQUENCE [LARGE SCALE GENOMIC DNA]</scope>
    <source>
        <strain evidence="1 2">NIES-35</strain>
    </source>
</reference>
<dbReference type="Pfam" id="PF12689">
    <property type="entry name" value="Acid_PPase"/>
    <property type="match status" value="1"/>
</dbReference>
<evidence type="ECO:0000313" key="2">
    <source>
        <dbReference type="Proteomes" id="UP000247498"/>
    </source>
</evidence>
<gene>
    <name evidence="1" type="ORF">Rsub_04669</name>
</gene>
<dbReference type="PANTHER" id="PTHR17901">
    <property type="entry name" value="MAGNESIUM-DEPENDENT PHOSPHATASE 1 MDP1"/>
    <property type="match status" value="1"/>
</dbReference>
<organism evidence="1 2">
    <name type="scientific">Raphidocelis subcapitata</name>
    <dbReference type="NCBI Taxonomy" id="307507"/>
    <lineage>
        <taxon>Eukaryota</taxon>
        <taxon>Viridiplantae</taxon>
        <taxon>Chlorophyta</taxon>
        <taxon>core chlorophytes</taxon>
        <taxon>Chlorophyceae</taxon>
        <taxon>CS clade</taxon>
        <taxon>Sphaeropleales</taxon>
        <taxon>Selenastraceae</taxon>
        <taxon>Raphidocelis</taxon>
    </lineage>
</organism>
<dbReference type="SFLD" id="SFLDG01129">
    <property type="entry name" value="C1.5:_HAD__Beta-PGM__Phosphata"/>
    <property type="match status" value="1"/>
</dbReference>
<keyword evidence="2" id="KW-1185">Reference proteome</keyword>